<dbReference type="PANTHER" id="PTHR37481">
    <property type="entry name" value="LIPOPOLYSACCHARIDE EXPORT SYSTEM PROTEIN LPTC"/>
    <property type="match status" value="1"/>
</dbReference>
<reference evidence="7" key="1">
    <citation type="submission" date="2018-05" db="EMBL/GenBank/DDBJ databases">
        <authorList>
            <person name="Lanie J.A."/>
            <person name="Ng W.-L."/>
            <person name="Kazmierczak K.M."/>
            <person name="Andrzejewski T.M."/>
            <person name="Davidsen T.M."/>
            <person name="Wayne K.J."/>
            <person name="Tettelin H."/>
            <person name="Glass J.I."/>
            <person name="Rusch D."/>
            <person name="Podicherti R."/>
            <person name="Tsui H.-C.T."/>
            <person name="Winkler M.E."/>
        </authorList>
    </citation>
    <scope>NUCLEOTIDE SEQUENCE</scope>
</reference>
<dbReference type="GO" id="GO:0017089">
    <property type="term" value="F:glycolipid transfer activity"/>
    <property type="evidence" value="ECO:0007669"/>
    <property type="project" value="TreeGrafter"/>
</dbReference>
<evidence type="ECO:0000256" key="2">
    <source>
        <dbReference type="ARBA" id="ARBA00022519"/>
    </source>
</evidence>
<evidence type="ECO:0000256" key="1">
    <source>
        <dbReference type="ARBA" id="ARBA00022475"/>
    </source>
</evidence>
<evidence type="ECO:0000256" key="5">
    <source>
        <dbReference type="ARBA" id="ARBA00023136"/>
    </source>
</evidence>
<keyword evidence="2" id="KW-0997">Cell inner membrane</keyword>
<dbReference type="NCBIfam" id="TIGR04409">
    <property type="entry name" value="LptC_YrbK"/>
    <property type="match status" value="1"/>
</dbReference>
<dbReference type="PANTHER" id="PTHR37481:SF1">
    <property type="entry name" value="LIPOPOLYSACCHARIDE EXPORT SYSTEM PROTEIN LPTC"/>
    <property type="match status" value="1"/>
</dbReference>
<dbReference type="GO" id="GO:0015221">
    <property type="term" value="F:lipopolysaccharide transmembrane transporter activity"/>
    <property type="evidence" value="ECO:0007669"/>
    <property type="project" value="InterPro"/>
</dbReference>
<keyword evidence="5 6" id="KW-0472">Membrane</keyword>
<proteinExistence type="predicted"/>
<sequence length="184" mass="20692">MNNYFLKLGFLVVLAILSNLIYFFTVNTSKEIESLVAGDREFILKNAEIFASNNEDNFSYSIFSKKAKTSDLKKLIYLEQLEIKYIAEPSIDWVIKSDSGKIISKSNVLALSGNVLIENKSIDNPSIISTNYLEINPNTLTIATNRDVFITINNNTIQAQGLNAQLRENKLNFSSSMTSNTFVQ</sequence>
<dbReference type="Gene3D" id="2.60.450.10">
    <property type="entry name" value="Lipopolysaccharide (LPS) transport protein A like domain"/>
    <property type="match status" value="1"/>
</dbReference>
<keyword evidence="3 6" id="KW-0812">Transmembrane</keyword>
<evidence type="ECO:0000256" key="3">
    <source>
        <dbReference type="ARBA" id="ARBA00022692"/>
    </source>
</evidence>
<keyword evidence="1" id="KW-1003">Cell membrane</keyword>
<feature type="transmembrane region" description="Helical" evidence="6">
    <location>
        <begin position="6"/>
        <end position="25"/>
    </location>
</feature>
<dbReference type="Pfam" id="PF06835">
    <property type="entry name" value="LptC"/>
    <property type="match status" value="1"/>
</dbReference>
<organism evidence="7">
    <name type="scientific">marine metagenome</name>
    <dbReference type="NCBI Taxonomy" id="408172"/>
    <lineage>
        <taxon>unclassified sequences</taxon>
        <taxon>metagenomes</taxon>
        <taxon>ecological metagenomes</taxon>
    </lineage>
</organism>
<evidence type="ECO:0000313" key="7">
    <source>
        <dbReference type="EMBL" id="SVA32829.1"/>
    </source>
</evidence>
<dbReference type="InterPro" id="IPR052363">
    <property type="entry name" value="LPS_export_LptC"/>
</dbReference>
<accession>A0A381UXG4</accession>
<dbReference type="AlphaFoldDB" id="A0A381UXG4"/>
<evidence type="ECO:0000256" key="6">
    <source>
        <dbReference type="SAM" id="Phobius"/>
    </source>
</evidence>
<gene>
    <name evidence="7" type="ORF">METZ01_LOCUS85683</name>
</gene>
<keyword evidence="4 6" id="KW-1133">Transmembrane helix</keyword>
<dbReference type="InterPro" id="IPR010664">
    <property type="entry name" value="LipoPS_assembly_LptC-rel"/>
</dbReference>
<evidence type="ECO:0000256" key="4">
    <source>
        <dbReference type="ARBA" id="ARBA00022989"/>
    </source>
</evidence>
<protein>
    <recommendedName>
        <fullName evidence="8">LPS export ABC transporter periplasmic protein LptC</fullName>
    </recommendedName>
</protein>
<name>A0A381UXG4_9ZZZZ</name>
<dbReference type="InterPro" id="IPR026265">
    <property type="entry name" value="LptC"/>
</dbReference>
<evidence type="ECO:0008006" key="8">
    <source>
        <dbReference type="Google" id="ProtNLM"/>
    </source>
</evidence>
<dbReference type="GO" id="GO:0005886">
    <property type="term" value="C:plasma membrane"/>
    <property type="evidence" value="ECO:0007669"/>
    <property type="project" value="InterPro"/>
</dbReference>
<dbReference type="GO" id="GO:0030288">
    <property type="term" value="C:outer membrane-bounded periplasmic space"/>
    <property type="evidence" value="ECO:0007669"/>
    <property type="project" value="TreeGrafter"/>
</dbReference>
<dbReference type="EMBL" id="UINC01007349">
    <property type="protein sequence ID" value="SVA32829.1"/>
    <property type="molecule type" value="Genomic_DNA"/>
</dbReference>